<evidence type="ECO:0000256" key="1">
    <source>
        <dbReference type="ARBA" id="ARBA00001968"/>
    </source>
</evidence>
<dbReference type="Pfam" id="PF13359">
    <property type="entry name" value="DDE_Tnp_4"/>
    <property type="match status" value="1"/>
</dbReference>
<protein>
    <submittedName>
        <fullName evidence="5">Uncharacterized protein LOC118271069</fullName>
    </submittedName>
</protein>
<dbReference type="GeneID" id="118271069"/>
<feature type="domain" description="DDE Tnp4" evidence="3">
    <location>
        <begin position="27"/>
        <end position="189"/>
    </location>
</feature>
<dbReference type="Proteomes" id="UP000829999">
    <property type="component" value="Chromosome 9"/>
</dbReference>
<gene>
    <name evidence="5" type="primary">LOC118271069</name>
</gene>
<dbReference type="InterPro" id="IPR027806">
    <property type="entry name" value="HARBI1_dom"/>
</dbReference>
<dbReference type="PANTHER" id="PTHR23080">
    <property type="entry name" value="THAP DOMAIN PROTEIN"/>
    <property type="match status" value="1"/>
</dbReference>
<evidence type="ECO:0000313" key="5">
    <source>
        <dbReference type="RefSeq" id="XP_050551875.1"/>
    </source>
</evidence>
<keyword evidence="2" id="KW-0479">Metal-binding</keyword>
<keyword evidence="4" id="KW-1185">Reference proteome</keyword>
<evidence type="ECO:0000313" key="4">
    <source>
        <dbReference type="Proteomes" id="UP000829999"/>
    </source>
</evidence>
<comment type="cofactor">
    <cofactor evidence="1">
        <name>a divalent metal cation</name>
        <dbReference type="ChEBI" id="CHEBI:60240"/>
    </cofactor>
</comment>
<proteinExistence type="predicted"/>
<organism evidence="4 5">
    <name type="scientific">Spodoptera frugiperda</name>
    <name type="common">Fall armyworm</name>
    <dbReference type="NCBI Taxonomy" id="7108"/>
    <lineage>
        <taxon>Eukaryota</taxon>
        <taxon>Metazoa</taxon>
        <taxon>Ecdysozoa</taxon>
        <taxon>Arthropoda</taxon>
        <taxon>Hexapoda</taxon>
        <taxon>Insecta</taxon>
        <taxon>Pterygota</taxon>
        <taxon>Neoptera</taxon>
        <taxon>Endopterygota</taxon>
        <taxon>Lepidoptera</taxon>
        <taxon>Glossata</taxon>
        <taxon>Ditrysia</taxon>
        <taxon>Noctuoidea</taxon>
        <taxon>Noctuidae</taxon>
        <taxon>Amphipyrinae</taxon>
        <taxon>Spodoptera</taxon>
    </lineage>
</organism>
<name>A0A9R0DRQ2_SPOFR</name>
<reference evidence="5" key="1">
    <citation type="submission" date="2025-08" db="UniProtKB">
        <authorList>
            <consortium name="RefSeq"/>
        </authorList>
    </citation>
    <scope>IDENTIFICATION</scope>
    <source>
        <tissue evidence="5">Whole larval tissue</tissue>
    </source>
</reference>
<accession>A0A9R0DRQ2</accession>
<dbReference type="GO" id="GO:0046872">
    <property type="term" value="F:metal ion binding"/>
    <property type="evidence" value="ECO:0007669"/>
    <property type="project" value="UniProtKB-KW"/>
</dbReference>
<dbReference type="PANTHER" id="PTHR23080:SF144">
    <property type="entry name" value="SPINDLE AND KINETOCHORE ASSOCIATED COMPLEX SUBUNIT 3"/>
    <property type="match status" value="1"/>
</dbReference>
<sequence length="196" mass="22315">MFHRSGPKKRTLPMAFRHKYYNVSCIIDCLEIEIQKPSKAINQALTWSEYKKTNTIKYLISCTPNGLVNYISPGFGGRTTDTCVVESCDFVKSLKSGMVVMADRGFKHVEQYLKKSNITLVRPPSVETGVKMSKSQAKLTKQIASLRIHVERVIRRLREFYMLKPHACVNLKHVKILDDIVIIACALINLQDSLVK</sequence>
<dbReference type="OrthoDB" id="7782839at2759"/>
<evidence type="ECO:0000256" key="2">
    <source>
        <dbReference type="ARBA" id="ARBA00022723"/>
    </source>
</evidence>
<dbReference type="AlphaFoldDB" id="A0A9R0DRQ2"/>
<dbReference type="RefSeq" id="XP_050551875.1">
    <property type="nucleotide sequence ID" value="XM_050695918.1"/>
</dbReference>
<evidence type="ECO:0000259" key="3">
    <source>
        <dbReference type="Pfam" id="PF13359"/>
    </source>
</evidence>